<dbReference type="RefSeq" id="WP_088120692.1">
    <property type="nucleotide sequence ID" value="NZ_NFDL01000120.1"/>
</dbReference>
<dbReference type="AlphaFoldDB" id="A0A243AXT5"/>
<dbReference type="SUPFAM" id="SSF53474">
    <property type="entry name" value="alpha/beta-Hydrolases"/>
    <property type="match status" value="1"/>
</dbReference>
<evidence type="ECO:0000313" key="2">
    <source>
        <dbReference type="Proteomes" id="UP000195089"/>
    </source>
</evidence>
<keyword evidence="1" id="KW-0378">Hydrolase</keyword>
<dbReference type="Gene3D" id="3.40.50.1820">
    <property type="entry name" value="alpha/beta hydrolase"/>
    <property type="match status" value="1"/>
</dbReference>
<protein>
    <submittedName>
        <fullName evidence="1">Alpha/beta hydrolase</fullName>
    </submittedName>
</protein>
<gene>
    <name evidence="1" type="ORF">BK742_27220</name>
</gene>
<dbReference type="InterPro" id="IPR029058">
    <property type="entry name" value="AB_hydrolase_fold"/>
</dbReference>
<dbReference type="GO" id="GO:0016787">
    <property type="term" value="F:hydrolase activity"/>
    <property type="evidence" value="ECO:0007669"/>
    <property type="project" value="UniProtKB-KW"/>
</dbReference>
<dbReference type="EMBL" id="NFDL01000120">
    <property type="protein sequence ID" value="OTY34950.1"/>
    <property type="molecule type" value="Genomic_DNA"/>
</dbReference>
<proteinExistence type="predicted"/>
<evidence type="ECO:0000313" key="1">
    <source>
        <dbReference type="EMBL" id="OTY34950.1"/>
    </source>
</evidence>
<comment type="caution">
    <text evidence="1">The sequence shown here is derived from an EMBL/GenBank/DDBJ whole genome shotgun (WGS) entry which is preliminary data.</text>
</comment>
<sequence length="291" mass="33544">MEKSIKLTDESKLKVGLVGNPKFKTIMLPVAKESVYGQDAETLKLWGVDPEFGKHFIDGLTDKFRILYFDYEGHRLQHPSPENLTPENIVKDLLTIADKMNINKFSYYGYSWLALVGLQLAIRTDRLESLIMGGFPPIDGPYKEMMVATNKTYEQAMNNHDSPVIDQEHISPEKIEWDNIQIKIDTNQTKQFVTMYENLMEFDDQDIQHKLIIPRLAFSGEKDTIVYGKNFGNVVVDIIGILQKNKQKLEHLGWDIEILRGNDMDHTKAMQPITVLSLIKPWLIKNLNITY</sequence>
<organism evidence="1 2">
    <name type="scientific">Bacillus thuringiensis serovar pingluonsis</name>
    <dbReference type="NCBI Taxonomy" id="180881"/>
    <lineage>
        <taxon>Bacteria</taxon>
        <taxon>Bacillati</taxon>
        <taxon>Bacillota</taxon>
        <taxon>Bacilli</taxon>
        <taxon>Bacillales</taxon>
        <taxon>Bacillaceae</taxon>
        <taxon>Bacillus</taxon>
        <taxon>Bacillus cereus group</taxon>
    </lineage>
</organism>
<name>A0A243AXT5_BACTU</name>
<accession>A0A243AXT5</accession>
<dbReference type="Proteomes" id="UP000195089">
    <property type="component" value="Unassembled WGS sequence"/>
</dbReference>
<reference evidence="1 2" key="1">
    <citation type="submission" date="2016-10" db="EMBL/GenBank/DDBJ databases">
        <title>Comparative genomics of Bacillus thuringiensis reveals a path to pathogens against multiple invertebrate hosts.</title>
        <authorList>
            <person name="Zheng J."/>
            <person name="Gao Q."/>
            <person name="Liu H."/>
            <person name="Peng D."/>
            <person name="Ruan L."/>
            <person name="Sun M."/>
        </authorList>
    </citation>
    <scope>NUCLEOTIDE SEQUENCE [LARGE SCALE GENOMIC DNA]</scope>
    <source>
        <strain evidence="1">BGSC 4BX1</strain>
    </source>
</reference>